<dbReference type="Proteomes" id="UP001590950">
    <property type="component" value="Unassembled WGS sequence"/>
</dbReference>
<dbReference type="InterPro" id="IPR050982">
    <property type="entry name" value="Auxin_biosynth/cation_transpt"/>
</dbReference>
<gene>
    <name evidence="2" type="ORF">N7G274_007260</name>
</gene>
<evidence type="ECO:0008006" key="4">
    <source>
        <dbReference type="Google" id="ProtNLM"/>
    </source>
</evidence>
<protein>
    <recommendedName>
        <fullName evidence="4">Flavin-containing monooxygenase</fullName>
    </recommendedName>
</protein>
<dbReference type="InterPro" id="IPR036188">
    <property type="entry name" value="FAD/NAD-bd_sf"/>
</dbReference>
<dbReference type="SUPFAM" id="SSF51905">
    <property type="entry name" value="FAD/NAD(P)-binding domain"/>
    <property type="match status" value="1"/>
</dbReference>
<keyword evidence="3" id="KW-1185">Reference proteome</keyword>
<dbReference type="PANTHER" id="PTHR43539:SF68">
    <property type="entry name" value="FLAVIN-BINDING MONOOXYGENASE-LIKE PROTEIN (AFU_ORTHOLOGUE AFUA_4G09220)"/>
    <property type="match status" value="1"/>
</dbReference>
<name>A0ABR4A520_9LECA</name>
<evidence type="ECO:0000256" key="1">
    <source>
        <dbReference type="ARBA" id="ARBA00023002"/>
    </source>
</evidence>
<accession>A0ABR4A520</accession>
<dbReference type="PANTHER" id="PTHR43539">
    <property type="entry name" value="FLAVIN-BINDING MONOOXYGENASE-LIKE PROTEIN (AFU_ORTHOLOGUE AFUA_4G09220)"/>
    <property type="match status" value="1"/>
</dbReference>
<keyword evidence="1" id="KW-0560">Oxidoreductase</keyword>
<evidence type="ECO:0000313" key="2">
    <source>
        <dbReference type="EMBL" id="KAL2039859.1"/>
    </source>
</evidence>
<evidence type="ECO:0000313" key="3">
    <source>
        <dbReference type="Proteomes" id="UP001590950"/>
    </source>
</evidence>
<sequence length="338" mass="38219">MATETILFPPSNRVVPGSRLLPTAPFPDAQKIASLVKSTVSPDSIVSEWISSFINLLSEVDTLATRLFLKESYWRDLLCMTWDFHTLQGPEDIITFVKSSSKDDQITKVSLDKSAAHKVPQVAAFGDLKVVQAFLNIETSNGRGEGLVRLTPDPNDGSSWKALTLFTTLQELKGYEEKIHTRRPTGLPDNSLENGGLNWKDRLLAQRNFERGREPTVLILGAGQGGLTVAARLKQLGLETLIIDQNPRIGDNWRNRYHQLVLHDSVWFDHMPYLHFPPNWPVFTPKDKLADWFEYYAGVLELNVWTGTTLKTSEWSEITRQWTVDLVRESNGNKETSD</sequence>
<organism evidence="2 3">
    <name type="scientific">Stereocaulon virgatum</name>
    <dbReference type="NCBI Taxonomy" id="373712"/>
    <lineage>
        <taxon>Eukaryota</taxon>
        <taxon>Fungi</taxon>
        <taxon>Dikarya</taxon>
        <taxon>Ascomycota</taxon>
        <taxon>Pezizomycotina</taxon>
        <taxon>Lecanoromycetes</taxon>
        <taxon>OSLEUM clade</taxon>
        <taxon>Lecanoromycetidae</taxon>
        <taxon>Lecanorales</taxon>
        <taxon>Lecanorineae</taxon>
        <taxon>Stereocaulaceae</taxon>
        <taxon>Stereocaulon</taxon>
    </lineage>
</organism>
<dbReference type="EMBL" id="JBEFKJ010000023">
    <property type="protein sequence ID" value="KAL2039859.1"/>
    <property type="molecule type" value="Genomic_DNA"/>
</dbReference>
<proteinExistence type="predicted"/>
<dbReference type="Pfam" id="PF13450">
    <property type="entry name" value="NAD_binding_8"/>
    <property type="match status" value="1"/>
</dbReference>
<comment type="caution">
    <text evidence="2">The sequence shown here is derived from an EMBL/GenBank/DDBJ whole genome shotgun (WGS) entry which is preliminary data.</text>
</comment>
<dbReference type="Gene3D" id="3.50.50.60">
    <property type="entry name" value="FAD/NAD(P)-binding domain"/>
    <property type="match status" value="1"/>
</dbReference>
<reference evidence="2 3" key="1">
    <citation type="submission" date="2024-09" db="EMBL/GenBank/DDBJ databases">
        <title>Rethinking Asexuality: The Enigmatic Case of Functional Sexual Genes in Lepraria (Stereocaulaceae).</title>
        <authorList>
            <person name="Doellman M."/>
            <person name="Sun Y."/>
            <person name="Barcenas-Pena A."/>
            <person name="Lumbsch H.T."/>
            <person name="Grewe F."/>
        </authorList>
    </citation>
    <scope>NUCLEOTIDE SEQUENCE [LARGE SCALE GENOMIC DNA]</scope>
    <source>
        <strain evidence="2 3">Mercado 3170</strain>
    </source>
</reference>